<evidence type="ECO:0000313" key="1">
    <source>
        <dbReference type="EMBL" id="EMD00031.1"/>
    </source>
</evidence>
<dbReference type="AlphaFoldDB" id="M2NLL4"/>
<dbReference type="EMBL" id="KB445551">
    <property type="protein sequence ID" value="EMD00031.1"/>
    <property type="molecule type" value="Genomic_DNA"/>
</dbReference>
<dbReference type="RefSeq" id="XP_007672531.1">
    <property type="nucleotide sequence ID" value="XM_007674341.1"/>
</dbReference>
<sequence length="53" mass="5961">MPSHLEHSSSAFPFRKLDCNIALRPKRTVFLAKSQSAKIATVIEQRTPCLHTP</sequence>
<dbReference type="KEGG" id="bcom:BAUCODRAFT_30478"/>
<name>M2NLL4_BAUPA</name>
<keyword evidence="2" id="KW-1185">Reference proteome</keyword>
<protein>
    <submittedName>
        <fullName evidence="1">Uncharacterized protein</fullName>
    </submittedName>
</protein>
<reference evidence="1 2" key="1">
    <citation type="journal article" date="2012" name="PLoS Pathog.">
        <title>Diverse lifestyles and strategies of plant pathogenesis encoded in the genomes of eighteen Dothideomycetes fungi.</title>
        <authorList>
            <person name="Ohm R.A."/>
            <person name="Feau N."/>
            <person name="Henrissat B."/>
            <person name="Schoch C.L."/>
            <person name="Horwitz B.A."/>
            <person name="Barry K.W."/>
            <person name="Condon B.J."/>
            <person name="Copeland A.C."/>
            <person name="Dhillon B."/>
            <person name="Glaser F."/>
            <person name="Hesse C.N."/>
            <person name="Kosti I."/>
            <person name="LaButti K."/>
            <person name="Lindquist E.A."/>
            <person name="Lucas S."/>
            <person name="Salamov A.A."/>
            <person name="Bradshaw R.E."/>
            <person name="Ciuffetti L."/>
            <person name="Hamelin R.C."/>
            <person name="Kema G.H.J."/>
            <person name="Lawrence C."/>
            <person name="Scott J.A."/>
            <person name="Spatafora J.W."/>
            <person name="Turgeon B.G."/>
            <person name="de Wit P.J.G.M."/>
            <person name="Zhong S."/>
            <person name="Goodwin S.B."/>
            <person name="Grigoriev I.V."/>
        </authorList>
    </citation>
    <scope>NUCLEOTIDE SEQUENCE [LARGE SCALE GENOMIC DNA]</scope>
    <source>
        <strain evidence="1 2">UAMH 10762</strain>
    </source>
</reference>
<gene>
    <name evidence="1" type="ORF">BAUCODRAFT_30478</name>
</gene>
<organism evidence="1 2">
    <name type="scientific">Baudoinia panamericana (strain UAMH 10762)</name>
    <name type="common">Angels' share fungus</name>
    <name type="synonym">Baudoinia compniacensis (strain UAMH 10762)</name>
    <dbReference type="NCBI Taxonomy" id="717646"/>
    <lineage>
        <taxon>Eukaryota</taxon>
        <taxon>Fungi</taxon>
        <taxon>Dikarya</taxon>
        <taxon>Ascomycota</taxon>
        <taxon>Pezizomycotina</taxon>
        <taxon>Dothideomycetes</taxon>
        <taxon>Dothideomycetidae</taxon>
        <taxon>Mycosphaerellales</taxon>
        <taxon>Teratosphaeriaceae</taxon>
        <taxon>Baudoinia</taxon>
    </lineage>
</organism>
<accession>M2NLL4</accession>
<dbReference type="GeneID" id="19111238"/>
<dbReference type="Proteomes" id="UP000011761">
    <property type="component" value="Unassembled WGS sequence"/>
</dbReference>
<proteinExistence type="predicted"/>
<dbReference type="HOGENOM" id="CLU_3068283_0_0_1"/>
<evidence type="ECO:0000313" key="2">
    <source>
        <dbReference type="Proteomes" id="UP000011761"/>
    </source>
</evidence>